<dbReference type="InterPro" id="IPR051911">
    <property type="entry name" value="SDR_oxidoreductase"/>
</dbReference>
<evidence type="ECO:0000313" key="1">
    <source>
        <dbReference type="EMBL" id="QPI61249.1"/>
    </source>
</evidence>
<gene>
    <name evidence="1" type="ORF">I1A49_45705</name>
</gene>
<dbReference type="SUPFAM" id="SSF51735">
    <property type="entry name" value="NAD(P)-binding Rossmann-fold domains"/>
    <property type="match status" value="1"/>
</dbReference>
<dbReference type="Gene3D" id="3.40.50.720">
    <property type="entry name" value="NAD(P)-binding Rossmann-like Domain"/>
    <property type="match status" value="1"/>
</dbReference>
<proteinExistence type="predicted"/>
<organism evidence="1 2">
    <name type="scientific">Streptomyces malaysiensis</name>
    <dbReference type="NCBI Taxonomy" id="92644"/>
    <lineage>
        <taxon>Bacteria</taxon>
        <taxon>Bacillati</taxon>
        <taxon>Actinomycetota</taxon>
        <taxon>Actinomycetes</taxon>
        <taxon>Kitasatosporales</taxon>
        <taxon>Streptomycetaceae</taxon>
        <taxon>Streptomyces</taxon>
        <taxon>Streptomyces violaceusniger group</taxon>
    </lineage>
</organism>
<sequence>MRDTSAGRAQALRQLAAGEGIGLRTVALDVQSEESVQAAVATVLAEAGELDVVVDHAGHLAIGHVEAFATDDVAHLFYVNVLSAQRVNRAVLPHLRDRARDRGTLLYVGSTSIIDAPPSSDHTSPPRRRSM</sequence>
<dbReference type="PANTHER" id="PTHR43976">
    <property type="entry name" value="SHORT CHAIN DEHYDROGENASE"/>
    <property type="match status" value="1"/>
</dbReference>
<dbReference type="Proteomes" id="UP000663421">
    <property type="component" value="Chromosome"/>
</dbReference>
<reference evidence="1 2" key="1">
    <citation type="submission" date="2020-11" db="EMBL/GenBank/DDBJ databases">
        <title>Complete genome sequence unveiled secondary metabolic potentials in Streptomyces solisilvae HNM0141.</title>
        <authorList>
            <person name="Huang X."/>
        </authorList>
    </citation>
    <scope>NUCLEOTIDE SEQUENCE [LARGE SCALE GENOMIC DNA]</scope>
    <source>
        <strain evidence="1 2">HNM0141</strain>
    </source>
</reference>
<evidence type="ECO:0000313" key="2">
    <source>
        <dbReference type="Proteomes" id="UP000663421"/>
    </source>
</evidence>
<keyword evidence="2" id="KW-1185">Reference proteome</keyword>
<dbReference type="InterPro" id="IPR002347">
    <property type="entry name" value="SDR_fam"/>
</dbReference>
<dbReference type="Pfam" id="PF00106">
    <property type="entry name" value="adh_short"/>
    <property type="match status" value="1"/>
</dbReference>
<dbReference type="InterPro" id="IPR036291">
    <property type="entry name" value="NAD(P)-bd_dom_sf"/>
</dbReference>
<dbReference type="PANTHER" id="PTHR43976:SF9">
    <property type="entry name" value="OXIDOREDUCTASE"/>
    <property type="match status" value="1"/>
</dbReference>
<name>A0ABX6WL19_STRMQ</name>
<accession>A0ABX6WL19</accession>
<protein>
    <submittedName>
        <fullName evidence="1">SDR family NAD(P)-dependent oxidoreductase</fullName>
    </submittedName>
</protein>
<dbReference type="EMBL" id="CP065050">
    <property type="protein sequence ID" value="QPI61249.1"/>
    <property type="molecule type" value="Genomic_DNA"/>
</dbReference>